<dbReference type="RefSeq" id="WP_250486459.1">
    <property type="nucleotide sequence ID" value="NZ_JAQQDB010000008.1"/>
</dbReference>
<evidence type="ECO:0000313" key="2">
    <source>
        <dbReference type="EMBL" id="MFM0517915.1"/>
    </source>
</evidence>
<protein>
    <submittedName>
        <fullName evidence="2">Uncharacterized protein</fullName>
    </submittedName>
</protein>
<evidence type="ECO:0000256" key="1">
    <source>
        <dbReference type="SAM" id="MobiDB-lite"/>
    </source>
</evidence>
<comment type="caution">
    <text evidence="2">The sequence shown here is derived from an EMBL/GenBank/DDBJ whole genome shotgun (WGS) entry which is preliminary data.</text>
</comment>
<dbReference type="Proteomes" id="UP001629462">
    <property type="component" value="Unassembled WGS sequence"/>
</dbReference>
<dbReference type="EMBL" id="JAQQDB010000008">
    <property type="protein sequence ID" value="MFM0517915.1"/>
    <property type="molecule type" value="Genomic_DNA"/>
</dbReference>
<proteinExistence type="predicted"/>
<organism evidence="2 3">
    <name type="scientific">Caballeronia jiangsuensis</name>
    <dbReference type="NCBI Taxonomy" id="1458357"/>
    <lineage>
        <taxon>Bacteria</taxon>
        <taxon>Pseudomonadati</taxon>
        <taxon>Pseudomonadota</taxon>
        <taxon>Betaproteobacteria</taxon>
        <taxon>Burkholderiales</taxon>
        <taxon>Burkholderiaceae</taxon>
        <taxon>Caballeronia</taxon>
    </lineage>
</organism>
<feature type="region of interest" description="Disordered" evidence="1">
    <location>
        <begin position="118"/>
        <end position="154"/>
    </location>
</feature>
<name>A0ABW9CKA3_9BURK</name>
<sequence>MLLDFCGGQVRTWSSAPVRAAAVLTMMNGGDIDYVLLVYRALVTNDLGDMTPSAHALVRAYMRGQIKAANPYDLFCRPLRVFDVTRRNLTRIEIRDQAMMIADMRHVVTAKLFGEPAGKSVGPQDTKRSALNGANGAKAPRQRHAAHGARSSLY</sequence>
<gene>
    <name evidence="2" type="ORF">PQR08_10825</name>
</gene>
<accession>A0ABW9CKA3</accession>
<keyword evidence="3" id="KW-1185">Reference proteome</keyword>
<evidence type="ECO:0000313" key="3">
    <source>
        <dbReference type="Proteomes" id="UP001629462"/>
    </source>
</evidence>
<reference evidence="2 3" key="1">
    <citation type="journal article" date="2024" name="Chem. Sci.">
        <title>Discovery of megapolipeptins by genome mining of a Burkholderiales bacteria collection.</title>
        <authorList>
            <person name="Paulo B.S."/>
            <person name="Recchia M.J.J."/>
            <person name="Lee S."/>
            <person name="Fergusson C.H."/>
            <person name="Romanowski S.B."/>
            <person name="Hernandez A."/>
            <person name="Krull N."/>
            <person name="Liu D.Y."/>
            <person name="Cavanagh H."/>
            <person name="Bos A."/>
            <person name="Gray C.A."/>
            <person name="Murphy B.T."/>
            <person name="Linington R.G."/>
            <person name="Eustaquio A.S."/>
        </authorList>
    </citation>
    <scope>NUCLEOTIDE SEQUENCE [LARGE SCALE GENOMIC DNA]</scope>
    <source>
        <strain evidence="2 3">RL17-374-BIF-D</strain>
    </source>
</reference>